<dbReference type="OrthoDB" id="10252740at2759"/>
<evidence type="ECO:0000313" key="2">
    <source>
        <dbReference type="EMBL" id="VDM82857.1"/>
    </source>
</evidence>
<gene>
    <name evidence="2" type="ORF">SVUK_LOCUS17855</name>
</gene>
<keyword evidence="3" id="KW-1185">Reference proteome</keyword>
<organism evidence="2 3">
    <name type="scientific">Strongylus vulgaris</name>
    <name type="common">Blood worm</name>
    <dbReference type="NCBI Taxonomy" id="40348"/>
    <lineage>
        <taxon>Eukaryota</taxon>
        <taxon>Metazoa</taxon>
        <taxon>Ecdysozoa</taxon>
        <taxon>Nematoda</taxon>
        <taxon>Chromadorea</taxon>
        <taxon>Rhabditida</taxon>
        <taxon>Rhabditina</taxon>
        <taxon>Rhabditomorpha</taxon>
        <taxon>Strongyloidea</taxon>
        <taxon>Strongylidae</taxon>
        <taxon>Strongylus</taxon>
    </lineage>
</organism>
<evidence type="ECO:0000259" key="1">
    <source>
        <dbReference type="Pfam" id="PF16486"/>
    </source>
</evidence>
<name>A0A3P7K381_STRVU</name>
<accession>A0A3P7K381</accession>
<protein>
    <recommendedName>
        <fullName evidence="1">Protein argonaute N-terminal domain-containing protein</fullName>
    </recommendedName>
</protein>
<feature type="domain" description="Protein argonaute N-terminal" evidence="1">
    <location>
        <begin position="34"/>
        <end position="133"/>
    </location>
</feature>
<dbReference type="EMBL" id="UYYB01119803">
    <property type="protein sequence ID" value="VDM82857.1"/>
    <property type="molecule type" value="Genomic_DNA"/>
</dbReference>
<reference evidence="2 3" key="1">
    <citation type="submission" date="2018-11" db="EMBL/GenBank/DDBJ databases">
        <authorList>
            <consortium name="Pathogen Informatics"/>
        </authorList>
    </citation>
    <scope>NUCLEOTIDE SEQUENCE [LARGE SCALE GENOMIC DNA]</scope>
</reference>
<sequence length="241" mass="26971">MPSASGPSFPPKEEAGAIVLAPKKSPATRQGKEKVSLLTNFWELTVEHKIVYRYDVAIYLGTPTNERAFDLLRGPRDDSEITRRHRLCMDALRFALEFRRILSLGSAVIHDGAAMMFSSENLSAALKEHSGVLMLDKKDLPPGIRKLIYQVDVDTITIQITPCQSAAASFDMADLHAQGNRNWATLDRSWKQFYELITNQDAVMSGRFTQFGAGSLYYCSPSKDRVGFGYERFEGARKGIK</sequence>
<evidence type="ECO:0000313" key="3">
    <source>
        <dbReference type="Proteomes" id="UP000270094"/>
    </source>
</evidence>
<dbReference type="Proteomes" id="UP000270094">
    <property type="component" value="Unassembled WGS sequence"/>
</dbReference>
<dbReference type="AlphaFoldDB" id="A0A3P7K381"/>
<dbReference type="Pfam" id="PF16486">
    <property type="entry name" value="ArgoN"/>
    <property type="match status" value="1"/>
</dbReference>
<proteinExistence type="predicted"/>
<dbReference type="InterPro" id="IPR032474">
    <property type="entry name" value="Argonaute_N"/>
</dbReference>